<evidence type="ECO:0000313" key="2">
    <source>
        <dbReference type="Proteomes" id="UP000244787"/>
    </source>
</evidence>
<dbReference type="GeneID" id="62648507"/>
<organism evidence="1 2">
    <name type="scientific">Microbacterium phage PaoPu</name>
    <dbReference type="NCBI Taxonomy" id="2126933"/>
    <lineage>
        <taxon>Viruses</taxon>
        <taxon>Duplodnaviria</taxon>
        <taxon>Heunggongvirae</taxon>
        <taxon>Uroviricota</taxon>
        <taxon>Caudoviricetes</taxon>
        <taxon>Orlajensenviridae</taxon>
        <taxon>Pelczarvirinae</taxon>
        <taxon>Paopuvirus</taxon>
        <taxon>Paopuvirus paopu</taxon>
    </lineage>
</organism>
<dbReference type="Proteomes" id="UP000244787">
    <property type="component" value="Segment"/>
</dbReference>
<dbReference type="EMBL" id="MH045561">
    <property type="protein sequence ID" value="AVR56398.1"/>
    <property type="molecule type" value="Genomic_DNA"/>
</dbReference>
<name>A0A2R4A0A4_9CAUD</name>
<accession>A0A2R4A0A4</accession>
<gene>
    <name evidence="1" type="primary">6</name>
    <name evidence="1" type="ORF">SEA_PAOPU_6</name>
</gene>
<dbReference type="RefSeq" id="YP_009996591.1">
    <property type="nucleotide sequence ID" value="NC_052932.1"/>
</dbReference>
<protein>
    <submittedName>
        <fullName evidence="1">Head-to-tail adaptor</fullName>
    </submittedName>
</protein>
<keyword evidence="2" id="KW-1185">Reference proteome</keyword>
<reference evidence="1 2" key="1">
    <citation type="submission" date="2018-03" db="EMBL/GenBank/DDBJ databases">
        <authorList>
            <person name="Stanton A.-C.J."/>
            <person name="Sivanathan V."/>
            <person name="Eleri A."/>
            <person name="Garlena R.A."/>
            <person name="Russell D.A."/>
            <person name="Pope W.H."/>
            <person name="Jacobs-Sera D."/>
            <person name="Hatfull G.F."/>
        </authorList>
    </citation>
    <scope>NUCLEOTIDE SEQUENCE [LARGE SCALE GENOMIC DNA]</scope>
</reference>
<dbReference type="KEGG" id="vg:62648507"/>
<sequence>MPDESQEQTELQQLTEQLRAYVTPEARHVAVDDAFVQRCASEALALVGQLIGTTTTVPAEIRQRAIIEAGSELFHKRQAPNGISQFADATGTPMRVARDPMNVARVILQPFLPLGFA</sequence>
<proteinExistence type="predicted"/>
<evidence type="ECO:0000313" key="1">
    <source>
        <dbReference type="EMBL" id="AVR56398.1"/>
    </source>
</evidence>